<keyword evidence="1" id="KW-1133">Transmembrane helix</keyword>
<evidence type="ECO:0000313" key="3">
    <source>
        <dbReference type="Proteomes" id="UP000199065"/>
    </source>
</evidence>
<protein>
    <submittedName>
        <fullName evidence="2">Conserved hypothetical integral membrane protein TIGR02206</fullName>
    </submittedName>
</protein>
<dbReference type="EMBL" id="FOPJ01000014">
    <property type="protein sequence ID" value="SFG77951.1"/>
    <property type="molecule type" value="Genomic_DNA"/>
</dbReference>
<feature type="transmembrane region" description="Helical" evidence="1">
    <location>
        <begin position="162"/>
        <end position="187"/>
    </location>
</feature>
<organism evidence="2 3">
    <name type="scientific">Corynebacterium spheniscorum</name>
    <dbReference type="NCBI Taxonomy" id="185761"/>
    <lineage>
        <taxon>Bacteria</taxon>
        <taxon>Bacillati</taxon>
        <taxon>Actinomycetota</taxon>
        <taxon>Actinomycetes</taxon>
        <taxon>Mycobacteriales</taxon>
        <taxon>Corynebacteriaceae</taxon>
        <taxon>Corynebacterium</taxon>
    </lineage>
</organism>
<dbReference type="NCBIfam" id="TIGR02206">
    <property type="entry name" value="intg_mem_TP0381"/>
    <property type="match status" value="1"/>
</dbReference>
<dbReference type="AlphaFoldDB" id="A0A1I2UT93"/>
<sequence>MERDYERIGRMENFGPEHISMLVLATILVIGIIYLARKDRINEKAVTRAGWALLFITTAWTSWDLMPRYFDPQVSFPLELSDWLRFITAYAMITRSGWAISTAYYCGLTLNVQAILTPDCDYRSVPALEFSMYWFLHIAVLLGPILLVWGEGYRPTWKGFGTAYGITGIWALTAMSVNFLIGSNYGYLNGAPPGPSALDFMGPWPTYLFVGMGLLAFAWAVLMTWPWYLVGENKNQGGGMARRVRDSKAYGALRQKFGRKRRENTPAAVPRAKTSAAVKRTARITASVAVASLLTATVVDIVRKPRA</sequence>
<keyword evidence="1" id="KW-0472">Membrane</keyword>
<evidence type="ECO:0000313" key="2">
    <source>
        <dbReference type="EMBL" id="SFG77951.1"/>
    </source>
</evidence>
<feature type="transmembrane region" description="Helical" evidence="1">
    <location>
        <begin position="19"/>
        <end position="36"/>
    </location>
</feature>
<feature type="transmembrane region" description="Helical" evidence="1">
    <location>
        <begin position="132"/>
        <end position="150"/>
    </location>
</feature>
<dbReference type="Pfam" id="PF14808">
    <property type="entry name" value="TMEM164"/>
    <property type="match status" value="1"/>
</dbReference>
<dbReference type="InterPro" id="IPR011737">
    <property type="entry name" value="CHP02206_TP0381"/>
</dbReference>
<proteinExistence type="predicted"/>
<gene>
    <name evidence="2" type="ORF">SAMN05660282_01934</name>
</gene>
<dbReference type="RefSeq" id="WP_092286804.1">
    <property type="nucleotide sequence ID" value="NZ_FOPJ01000014.1"/>
</dbReference>
<accession>A0A1I2UT93</accession>
<keyword evidence="1" id="KW-0812">Transmembrane</keyword>
<evidence type="ECO:0000256" key="1">
    <source>
        <dbReference type="SAM" id="Phobius"/>
    </source>
</evidence>
<feature type="transmembrane region" description="Helical" evidence="1">
    <location>
        <begin position="207"/>
        <end position="230"/>
    </location>
</feature>
<reference evidence="2 3" key="1">
    <citation type="submission" date="2016-10" db="EMBL/GenBank/DDBJ databases">
        <authorList>
            <person name="de Groot N.N."/>
        </authorList>
    </citation>
    <scope>NUCLEOTIDE SEQUENCE [LARGE SCALE GENOMIC DNA]</scope>
    <source>
        <strain>J11</strain>
        <strain evidence="3">PG 39</strain>
    </source>
</reference>
<keyword evidence="3" id="KW-1185">Reference proteome</keyword>
<dbReference type="STRING" id="185761.SAMN05660282_01934"/>
<dbReference type="Proteomes" id="UP000199065">
    <property type="component" value="Unassembled WGS sequence"/>
</dbReference>
<name>A0A1I2UT93_9CORY</name>
<dbReference type="OrthoDB" id="9813172at2"/>